<accession>A0A9D3LR11</accession>
<dbReference type="Pfam" id="PF15392">
    <property type="entry name" value="Joubert"/>
    <property type="match status" value="1"/>
</dbReference>
<organism evidence="2 3">
    <name type="scientific">Anguilla anguilla</name>
    <name type="common">European freshwater eel</name>
    <name type="synonym">Muraena anguilla</name>
    <dbReference type="NCBI Taxonomy" id="7936"/>
    <lineage>
        <taxon>Eukaryota</taxon>
        <taxon>Metazoa</taxon>
        <taxon>Chordata</taxon>
        <taxon>Craniata</taxon>
        <taxon>Vertebrata</taxon>
        <taxon>Euteleostomi</taxon>
        <taxon>Actinopterygii</taxon>
        <taxon>Neopterygii</taxon>
        <taxon>Teleostei</taxon>
        <taxon>Anguilliformes</taxon>
        <taxon>Anguillidae</taxon>
        <taxon>Anguilla</taxon>
    </lineage>
</organism>
<dbReference type="Proteomes" id="UP001044222">
    <property type="component" value="Chromosome 15"/>
</dbReference>
<feature type="region of interest" description="Disordered" evidence="1">
    <location>
        <begin position="1"/>
        <end position="50"/>
    </location>
</feature>
<dbReference type="AlphaFoldDB" id="A0A9D3LR11"/>
<dbReference type="GO" id="GO:0060271">
    <property type="term" value="P:cilium assembly"/>
    <property type="evidence" value="ECO:0007669"/>
    <property type="project" value="TreeGrafter"/>
</dbReference>
<dbReference type="GO" id="GO:0035869">
    <property type="term" value="C:ciliary transition zone"/>
    <property type="evidence" value="ECO:0007669"/>
    <property type="project" value="TreeGrafter"/>
</dbReference>
<comment type="caution">
    <text evidence="2">The sequence shown here is derived from an EMBL/GenBank/DDBJ whole genome shotgun (WGS) entry which is preliminary data.</text>
</comment>
<name>A0A9D3LR11_ANGAN</name>
<evidence type="ECO:0000256" key="1">
    <source>
        <dbReference type="SAM" id="MobiDB-lite"/>
    </source>
</evidence>
<evidence type="ECO:0000313" key="2">
    <source>
        <dbReference type="EMBL" id="KAG5834757.1"/>
    </source>
</evidence>
<proteinExistence type="predicted"/>
<keyword evidence="3" id="KW-1185">Reference proteome</keyword>
<protein>
    <submittedName>
        <fullName evidence="2">Uncharacterized protein</fullName>
    </submittedName>
</protein>
<sequence>MRDMQGRRVGKGWMKGMGPSLREGRRRGETDLREEVDEREEEVVSPWNPPPEIRRLLGLEEQGSVAEGSGAGLWLKSLDSLSDSTGSILSKLDWAAIEKMVAGEEEV</sequence>
<dbReference type="PANTHER" id="PTHR14492">
    <property type="entry name" value="JBTS17"/>
    <property type="match status" value="1"/>
</dbReference>
<reference evidence="2" key="1">
    <citation type="submission" date="2021-01" db="EMBL/GenBank/DDBJ databases">
        <title>A chromosome-scale assembly of European eel, Anguilla anguilla.</title>
        <authorList>
            <person name="Henkel C."/>
            <person name="Jong-Raadsen S.A."/>
            <person name="Dufour S."/>
            <person name="Weltzien F.-A."/>
            <person name="Palstra A.P."/>
            <person name="Pelster B."/>
            <person name="Spaink H.P."/>
            <person name="Van Den Thillart G.E."/>
            <person name="Jansen H."/>
            <person name="Zahm M."/>
            <person name="Klopp C."/>
            <person name="Cedric C."/>
            <person name="Louis A."/>
            <person name="Berthelot C."/>
            <person name="Parey E."/>
            <person name="Roest Crollius H."/>
            <person name="Montfort J."/>
            <person name="Robinson-Rechavi M."/>
            <person name="Bucao C."/>
            <person name="Bouchez O."/>
            <person name="Gislard M."/>
            <person name="Lluch J."/>
            <person name="Milhes M."/>
            <person name="Lampietro C."/>
            <person name="Lopez Roques C."/>
            <person name="Donnadieu C."/>
            <person name="Braasch I."/>
            <person name="Desvignes T."/>
            <person name="Postlethwait J."/>
            <person name="Bobe J."/>
            <person name="Guiguen Y."/>
            <person name="Dirks R."/>
        </authorList>
    </citation>
    <scope>NUCLEOTIDE SEQUENCE</scope>
    <source>
        <strain evidence="2">Tag_6206</strain>
        <tissue evidence="2">Liver</tissue>
    </source>
</reference>
<dbReference type="PANTHER" id="PTHR14492:SF4">
    <property type="entry name" value="CILIOGENESIS AND PLANAR POLARITY EFFECTOR 1"/>
    <property type="match status" value="1"/>
</dbReference>
<gene>
    <name evidence="2" type="ORF">ANANG_G00264950</name>
</gene>
<dbReference type="EMBL" id="JAFIRN010000015">
    <property type="protein sequence ID" value="KAG5834757.1"/>
    <property type="molecule type" value="Genomic_DNA"/>
</dbReference>
<feature type="compositionally biased region" description="Basic and acidic residues" evidence="1">
    <location>
        <begin position="22"/>
        <end position="33"/>
    </location>
</feature>
<dbReference type="InterPro" id="IPR028236">
    <property type="entry name" value="CPLANE1"/>
</dbReference>
<evidence type="ECO:0000313" key="3">
    <source>
        <dbReference type="Proteomes" id="UP001044222"/>
    </source>
</evidence>
<feature type="compositionally biased region" description="Acidic residues" evidence="1">
    <location>
        <begin position="34"/>
        <end position="43"/>
    </location>
</feature>